<dbReference type="AlphaFoldDB" id="J4KRI7"/>
<dbReference type="HOGENOM" id="CLU_1184832_0_0_1"/>
<name>J4KRI7_BEAB2</name>
<dbReference type="GeneID" id="19883666"/>
<keyword evidence="2" id="KW-1185">Reference proteome</keyword>
<organism evidence="1 2">
    <name type="scientific">Beauveria bassiana (strain ARSEF 2860)</name>
    <name type="common">White muscardine disease fungus</name>
    <name type="synonym">Tritirachium shiotae</name>
    <dbReference type="NCBI Taxonomy" id="655819"/>
    <lineage>
        <taxon>Eukaryota</taxon>
        <taxon>Fungi</taxon>
        <taxon>Dikarya</taxon>
        <taxon>Ascomycota</taxon>
        <taxon>Pezizomycotina</taxon>
        <taxon>Sordariomycetes</taxon>
        <taxon>Hypocreomycetidae</taxon>
        <taxon>Hypocreales</taxon>
        <taxon>Cordycipitaceae</taxon>
        <taxon>Beauveria</taxon>
    </lineage>
</organism>
<dbReference type="EMBL" id="JH725150">
    <property type="protein sequence ID" value="EJP71024.1"/>
    <property type="molecule type" value="Genomic_DNA"/>
</dbReference>
<dbReference type="InParanoid" id="J4KRI7"/>
<evidence type="ECO:0000313" key="1">
    <source>
        <dbReference type="EMBL" id="EJP71024.1"/>
    </source>
</evidence>
<reference evidence="1 2" key="1">
    <citation type="journal article" date="2012" name="Sci. Rep.">
        <title>Genomic perspectives on the evolution of fungal entomopathogenicity in Beauveria bassiana.</title>
        <authorList>
            <person name="Xiao G."/>
            <person name="Ying S.H."/>
            <person name="Zheng P."/>
            <person name="Wang Z.L."/>
            <person name="Zhang S."/>
            <person name="Xie X.Q."/>
            <person name="Shang Y."/>
            <person name="St Leger R.J."/>
            <person name="Zhao G.P."/>
            <person name="Wang C."/>
            <person name="Feng M.G."/>
        </authorList>
    </citation>
    <scope>NUCLEOTIDE SEQUENCE [LARGE SCALE GENOMIC DNA]</scope>
    <source>
        <strain evidence="1 2">ARSEF 2860</strain>
    </source>
</reference>
<accession>J4KRI7</accession>
<gene>
    <name evidence="1" type="ORF">BBA_00654</name>
</gene>
<dbReference type="RefSeq" id="XP_008593973.1">
    <property type="nucleotide sequence ID" value="XM_008595751.1"/>
</dbReference>
<sequence length="234" mass="25635">MEVGGGAGVAPREPRLPAINLHWAKGGGDALGAASDLVGIAGKSQAIDVNVQDRAYEGGEGDDQQMSRQRWQLLQRTVYDSAPWKQVMLTTTAASERARREVDREMCAIHDSKYMGSCIIFVAGSQPSQLHCRALVKVFPGRKQGDTESLASAIYQSYMTVHFVSCMYWAADGVKLETVLSFTTTRADDPQGANAYPPKKDQSHELFATKIVMVGSRYKKRRVGQNPALVSLRL</sequence>
<dbReference type="Proteomes" id="UP000002762">
    <property type="component" value="Unassembled WGS sequence"/>
</dbReference>
<protein>
    <submittedName>
        <fullName evidence="1">Uncharacterized protein</fullName>
    </submittedName>
</protein>
<evidence type="ECO:0000313" key="2">
    <source>
        <dbReference type="Proteomes" id="UP000002762"/>
    </source>
</evidence>
<proteinExistence type="predicted"/>